<feature type="region of interest" description="Disordered" evidence="3">
    <location>
        <begin position="248"/>
        <end position="783"/>
    </location>
</feature>
<feature type="compositionally biased region" description="Low complexity" evidence="3">
    <location>
        <begin position="726"/>
        <end position="745"/>
    </location>
</feature>
<feature type="compositionally biased region" description="Basic and acidic residues" evidence="3">
    <location>
        <begin position="807"/>
        <end position="818"/>
    </location>
</feature>
<dbReference type="PANTHER" id="PTHR46771:SF5">
    <property type="entry name" value="DETERIN"/>
    <property type="match status" value="1"/>
</dbReference>
<keyword evidence="5" id="KW-1185">Reference proteome</keyword>
<keyword evidence="2" id="KW-0862">Zinc</keyword>
<proteinExistence type="predicted"/>
<dbReference type="EMBL" id="JAGPYM010000004">
    <property type="protein sequence ID" value="KAH6895759.1"/>
    <property type="molecule type" value="Genomic_DNA"/>
</dbReference>
<accession>A0A9P8WDA8</accession>
<feature type="compositionally biased region" description="Basic residues" evidence="3">
    <location>
        <begin position="489"/>
        <end position="509"/>
    </location>
</feature>
<dbReference type="CDD" id="cd00022">
    <property type="entry name" value="BIR"/>
    <property type="match status" value="2"/>
</dbReference>
<dbReference type="GO" id="GO:0046872">
    <property type="term" value="F:metal ion binding"/>
    <property type="evidence" value="ECO:0007669"/>
    <property type="project" value="UniProtKB-KW"/>
</dbReference>
<comment type="caution">
    <text evidence="4">The sequence shown here is derived from an EMBL/GenBank/DDBJ whole genome shotgun (WGS) entry which is preliminary data.</text>
</comment>
<dbReference type="Pfam" id="PF00653">
    <property type="entry name" value="BIR"/>
    <property type="match status" value="2"/>
</dbReference>
<feature type="region of interest" description="Disordered" evidence="3">
    <location>
        <begin position="802"/>
        <end position="823"/>
    </location>
</feature>
<feature type="compositionally biased region" description="Basic and acidic residues" evidence="3">
    <location>
        <begin position="415"/>
        <end position="429"/>
    </location>
</feature>
<dbReference type="PRINTS" id="PR00929">
    <property type="entry name" value="ATHOOK"/>
</dbReference>
<dbReference type="PANTHER" id="PTHR46771">
    <property type="entry name" value="DETERIN"/>
    <property type="match status" value="1"/>
</dbReference>
<feature type="compositionally biased region" description="Acidic residues" evidence="3">
    <location>
        <begin position="279"/>
        <end position="291"/>
    </location>
</feature>
<dbReference type="AlphaFoldDB" id="A0A9P8WDA8"/>
<dbReference type="SMART" id="SM00384">
    <property type="entry name" value="AT_hook"/>
    <property type="match status" value="3"/>
</dbReference>
<feature type="compositionally biased region" description="Basic and acidic residues" evidence="3">
    <location>
        <begin position="329"/>
        <end position="342"/>
    </location>
</feature>
<feature type="compositionally biased region" description="Low complexity" evidence="3">
    <location>
        <begin position="579"/>
        <end position="590"/>
    </location>
</feature>
<evidence type="ECO:0008006" key="6">
    <source>
        <dbReference type="Google" id="ProtNLM"/>
    </source>
</evidence>
<gene>
    <name evidence="4" type="ORF">B0T10DRAFT_478784</name>
</gene>
<dbReference type="InterPro" id="IPR051190">
    <property type="entry name" value="Baculoviral_IAP"/>
</dbReference>
<evidence type="ECO:0000256" key="3">
    <source>
        <dbReference type="SAM" id="MobiDB-lite"/>
    </source>
</evidence>
<reference evidence="4 5" key="1">
    <citation type="journal article" date="2021" name="Nat. Commun.">
        <title>Genetic determinants of endophytism in the Arabidopsis root mycobiome.</title>
        <authorList>
            <person name="Mesny F."/>
            <person name="Miyauchi S."/>
            <person name="Thiergart T."/>
            <person name="Pickel B."/>
            <person name="Atanasova L."/>
            <person name="Karlsson M."/>
            <person name="Huettel B."/>
            <person name="Barry K.W."/>
            <person name="Haridas S."/>
            <person name="Chen C."/>
            <person name="Bauer D."/>
            <person name="Andreopoulos W."/>
            <person name="Pangilinan J."/>
            <person name="LaButti K."/>
            <person name="Riley R."/>
            <person name="Lipzen A."/>
            <person name="Clum A."/>
            <person name="Drula E."/>
            <person name="Henrissat B."/>
            <person name="Kohler A."/>
            <person name="Grigoriev I.V."/>
            <person name="Martin F.M."/>
            <person name="Hacquard S."/>
        </authorList>
    </citation>
    <scope>NUCLEOTIDE SEQUENCE [LARGE SCALE GENOMIC DNA]</scope>
    <source>
        <strain evidence="4 5">MPI-CAGE-CH-0241</strain>
    </source>
</reference>
<evidence type="ECO:0000313" key="5">
    <source>
        <dbReference type="Proteomes" id="UP000777438"/>
    </source>
</evidence>
<evidence type="ECO:0000256" key="1">
    <source>
        <dbReference type="ARBA" id="ARBA00022723"/>
    </source>
</evidence>
<dbReference type="PROSITE" id="PS50143">
    <property type="entry name" value="BIR_REPEAT_2"/>
    <property type="match status" value="2"/>
</dbReference>
<dbReference type="Proteomes" id="UP000777438">
    <property type="component" value="Unassembled WGS sequence"/>
</dbReference>
<dbReference type="Pfam" id="PF02178">
    <property type="entry name" value="AT_hook"/>
    <property type="match status" value="3"/>
</dbReference>
<sequence length="876" mass="95060">MSMNDITDQYITYESRLASFHKGVKKRSSNANGRTKNLTWPHKTISPASLSRAGFFFNPSVASPDNVTCFLCHKGLDGWEGGDDPLLEHLKHGSECGWALVAAIEAELGDYAREDPSQPYMKDARKATFAGRWPHDSKKGWKCKTKQLVDSGWKYTPTSDSDDMATCVYCQLALDGWEPGDKPLDEHYNRSPDCPFFVLLEQTQGAKRGKVSRASKASRLSVQSVATVTSEAASVSESMVNPEDSVLTTASTAMGGKKGKARKAAGTKTKKAKAKKEELVEELEATIEEEAPVPAKSSRGKKRDSTAMDDSAMTTSEAPAPKKRATRKRGADSSTLEHHDDTEMSEAPAPKKTSRKKTQKATKSSRKESEISVTSAHSAESVPGAFPDDDEIERQLEADLARPLSDDEDITVDSDSERLKASMSKERKVSTSHVEAVEQPTDYAMFNPAPVDLDEEEVEDELKALQAEMEAEEPLTQPEPEPQELQVPKKGRKAGSRKVSKQTKTKKAKAPTPEPVEEEEEEVVAPEPQLEAEEDIQEDTLASTDTVIVKKMAVRESTGKRGRGRPSKASLASRESTGAVELVEPPTETPTEAHVEPPVEAFVEPAQIPAKRGRGRPSKVSVAPRASPDVETSQPAEPAPKRGRGRPSKKSLEARQSIEAASSQELEVIGEAVEAQSIEPTEATKLPVVSFQEPSQSPIARDAVSPAPPNDDHLGNTPSTPGRVISPAPSARQAAISPSQSPQSSDAENQPPSSKPEGRAKRVALAPVAATPMHGSPSKRNMIAGLRSTTPWTELDVDAILGSPRSNSEKENAKDRFLKQGKTLASPEKRMTVEEWINYNAGEAEKKLKDECEAMVSRFESEGTNAMRVLEGLVVE</sequence>
<dbReference type="InterPro" id="IPR001370">
    <property type="entry name" value="BIR_rpt"/>
</dbReference>
<dbReference type="SUPFAM" id="SSF57924">
    <property type="entry name" value="Inhibitor of apoptosis (IAP) repeat"/>
    <property type="match status" value="2"/>
</dbReference>
<name>A0A9P8WDA8_9HYPO</name>
<dbReference type="Gene3D" id="1.10.1170.10">
    <property type="entry name" value="Inhibitor Of Apoptosis Protein (2mihbC-IAP-1), Chain A"/>
    <property type="match status" value="2"/>
</dbReference>
<keyword evidence="1" id="KW-0479">Metal-binding</keyword>
<dbReference type="InterPro" id="IPR017956">
    <property type="entry name" value="AT_hook_DNA-bd_motif"/>
</dbReference>
<organism evidence="4 5">
    <name type="scientific">Thelonectria olida</name>
    <dbReference type="NCBI Taxonomy" id="1576542"/>
    <lineage>
        <taxon>Eukaryota</taxon>
        <taxon>Fungi</taxon>
        <taxon>Dikarya</taxon>
        <taxon>Ascomycota</taxon>
        <taxon>Pezizomycotina</taxon>
        <taxon>Sordariomycetes</taxon>
        <taxon>Hypocreomycetidae</taxon>
        <taxon>Hypocreales</taxon>
        <taxon>Nectriaceae</taxon>
        <taxon>Thelonectria</taxon>
    </lineage>
</organism>
<feature type="compositionally biased region" description="Basic residues" evidence="3">
    <location>
        <begin position="352"/>
        <end position="364"/>
    </location>
</feature>
<evidence type="ECO:0000313" key="4">
    <source>
        <dbReference type="EMBL" id="KAH6895759.1"/>
    </source>
</evidence>
<evidence type="ECO:0000256" key="2">
    <source>
        <dbReference type="ARBA" id="ARBA00022833"/>
    </source>
</evidence>
<feature type="compositionally biased region" description="Low complexity" evidence="3">
    <location>
        <begin position="474"/>
        <end position="488"/>
    </location>
</feature>
<dbReference type="OrthoDB" id="2196114at2759"/>
<protein>
    <recommendedName>
        <fullName evidence="6">Protein bir1</fullName>
    </recommendedName>
</protein>
<feature type="compositionally biased region" description="Acidic residues" evidence="3">
    <location>
        <begin position="515"/>
        <end position="538"/>
    </location>
</feature>
<dbReference type="GO" id="GO:0003677">
    <property type="term" value="F:DNA binding"/>
    <property type="evidence" value="ECO:0007669"/>
    <property type="project" value="InterPro"/>
</dbReference>
<feature type="compositionally biased region" description="Basic residues" evidence="3">
    <location>
        <begin position="257"/>
        <end position="274"/>
    </location>
</feature>
<dbReference type="SMART" id="SM00238">
    <property type="entry name" value="BIR"/>
    <property type="match status" value="2"/>
</dbReference>